<evidence type="ECO:0000256" key="5">
    <source>
        <dbReference type="SAM" id="SignalP"/>
    </source>
</evidence>
<protein>
    <submittedName>
        <fullName evidence="6">Maltose ABC transporter substrate-binding protein</fullName>
    </submittedName>
</protein>
<dbReference type="InterPro" id="IPR006311">
    <property type="entry name" value="TAT_signal"/>
</dbReference>
<feature type="chain" id="PRO_5022706508" evidence="5">
    <location>
        <begin position="29"/>
        <end position="422"/>
    </location>
</feature>
<dbReference type="GO" id="GO:0015768">
    <property type="term" value="P:maltose transport"/>
    <property type="evidence" value="ECO:0007669"/>
    <property type="project" value="TreeGrafter"/>
</dbReference>
<evidence type="ECO:0000313" key="7">
    <source>
        <dbReference type="Proteomes" id="UP000320216"/>
    </source>
</evidence>
<feature type="signal peptide" evidence="5">
    <location>
        <begin position="1"/>
        <end position="28"/>
    </location>
</feature>
<dbReference type="PANTHER" id="PTHR30061:SF50">
    <property type="entry name" value="MALTOSE_MALTODEXTRIN-BINDING PERIPLASMIC PROTEIN"/>
    <property type="match status" value="1"/>
</dbReference>
<keyword evidence="4 5" id="KW-0732">Signal</keyword>
<accession>A0A5B8M5Q2</accession>
<keyword evidence="3" id="KW-0762">Sugar transport</keyword>
<evidence type="ECO:0000313" key="6">
    <source>
        <dbReference type="EMBL" id="QDZ16108.1"/>
    </source>
</evidence>
<reference evidence="6 7" key="1">
    <citation type="submission" date="2019-07" db="EMBL/GenBank/DDBJ databases">
        <title>Full genome sequence of Humibacter sp. WJ7-1.</title>
        <authorList>
            <person name="Im W.-T."/>
        </authorList>
    </citation>
    <scope>NUCLEOTIDE SEQUENCE [LARGE SCALE GENOMIC DNA]</scope>
    <source>
        <strain evidence="6 7">WJ7-1</strain>
    </source>
</reference>
<dbReference type="EMBL" id="CP042305">
    <property type="protein sequence ID" value="QDZ16108.1"/>
    <property type="molecule type" value="Genomic_DNA"/>
</dbReference>
<keyword evidence="7" id="KW-1185">Reference proteome</keyword>
<dbReference type="Gene3D" id="3.40.190.10">
    <property type="entry name" value="Periplasmic binding protein-like II"/>
    <property type="match status" value="2"/>
</dbReference>
<dbReference type="AlphaFoldDB" id="A0A5B8M5Q2"/>
<sequence length="422" mass="44138">MTVTPSSAFTRRTFLGLAGAGLTTVALAACSSPSGSGGGSTASGATLTIWLDTQRAPAIKPIAEKFKKDTGITVKLVVKDFANVDKDFISQVPTGKGPDMIVSPHDKLGSYVQNGVVAPLQLGDKTNDYADVAIQAVTYDGNVYGLPYSIENVALLRNTALASSAVSTFDQVVANGRAAVSAHAGTVKYPFLLGLDPKQGDPYHMYPLQTSYGSSVFEQKSDGTYDPTKLTLGDAAGLTFAAAVKQWGQQGILNANITGDIALDAFNKGQSAYYLTGPWNVPAIKKAGIKYAIDPLPSAGGETAKPFLGVNAFFISAKSQNKVAATKFLVDYLGTDTAQEALYKVGGRPPALKTAYAVVAKNDPDIKSFGDIGLNGVPMPAIPEMASVWADWGGAELQLIKGQGDPTTVWNTAVKNIESKIS</sequence>
<dbReference type="PROSITE" id="PS51318">
    <property type="entry name" value="TAT"/>
    <property type="match status" value="1"/>
</dbReference>
<dbReference type="GO" id="GO:0055052">
    <property type="term" value="C:ATP-binding cassette (ABC) transporter complex, substrate-binding subunit-containing"/>
    <property type="evidence" value="ECO:0007669"/>
    <property type="project" value="TreeGrafter"/>
</dbReference>
<dbReference type="SUPFAM" id="SSF53850">
    <property type="entry name" value="Periplasmic binding protein-like II"/>
    <property type="match status" value="1"/>
</dbReference>
<keyword evidence="2" id="KW-0813">Transport</keyword>
<dbReference type="PRINTS" id="PR00181">
    <property type="entry name" value="MALTOSEBP"/>
</dbReference>
<dbReference type="GO" id="GO:1901982">
    <property type="term" value="F:maltose binding"/>
    <property type="evidence" value="ECO:0007669"/>
    <property type="project" value="TreeGrafter"/>
</dbReference>
<gene>
    <name evidence="6" type="ORF">FPZ11_16250</name>
</gene>
<evidence type="ECO:0000256" key="1">
    <source>
        <dbReference type="ARBA" id="ARBA00008520"/>
    </source>
</evidence>
<dbReference type="Proteomes" id="UP000320216">
    <property type="component" value="Chromosome"/>
</dbReference>
<comment type="similarity">
    <text evidence="1">Belongs to the bacterial solute-binding protein 1 family.</text>
</comment>
<dbReference type="RefSeq" id="WP_146322112.1">
    <property type="nucleotide sequence ID" value="NZ_CP042305.1"/>
</dbReference>
<dbReference type="KEGG" id="huw:FPZ11_16250"/>
<dbReference type="GO" id="GO:0042956">
    <property type="term" value="P:maltodextrin transmembrane transport"/>
    <property type="evidence" value="ECO:0007669"/>
    <property type="project" value="TreeGrafter"/>
</dbReference>
<dbReference type="CDD" id="cd13586">
    <property type="entry name" value="PBP2_Maltose_binding_like"/>
    <property type="match status" value="1"/>
</dbReference>
<evidence type="ECO:0000256" key="3">
    <source>
        <dbReference type="ARBA" id="ARBA00022597"/>
    </source>
</evidence>
<dbReference type="InterPro" id="IPR006060">
    <property type="entry name" value="Maltose/Cyclodextrin-bd"/>
</dbReference>
<dbReference type="Pfam" id="PF13416">
    <property type="entry name" value="SBP_bac_8"/>
    <property type="match status" value="1"/>
</dbReference>
<name>A0A5B8M5Q2_9MICO</name>
<proteinExistence type="inferred from homology"/>
<organism evidence="6 7">
    <name type="scientific">Humibacter ginsenosidimutans</name>
    <dbReference type="NCBI Taxonomy" id="2599293"/>
    <lineage>
        <taxon>Bacteria</taxon>
        <taxon>Bacillati</taxon>
        <taxon>Actinomycetota</taxon>
        <taxon>Actinomycetes</taxon>
        <taxon>Micrococcales</taxon>
        <taxon>Microbacteriaceae</taxon>
        <taxon>Humibacter</taxon>
    </lineage>
</organism>
<dbReference type="GO" id="GO:0015144">
    <property type="term" value="F:carbohydrate transmembrane transporter activity"/>
    <property type="evidence" value="ECO:0007669"/>
    <property type="project" value="InterPro"/>
</dbReference>
<dbReference type="PANTHER" id="PTHR30061">
    <property type="entry name" value="MALTOSE-BINDING PERIPLASMIC PROTEIN"/>
    <property type="match status" value="1"/>
</dbReference>
<evidence type="ECO:0000256" key="2">
    <source>
        <dbReference type="ARBA" id="ARBA00022448"/>
    </source>
</evidence>
<dbReference type="InterPro" id="IPR006059">
    <property type="entry name" value="SBP"/>
</dbReference>
<evidence type="ECO:0000256" key="4">
    <source>
        <dbReference type="ARBA" id="ARBA00022729"/>
    </source>
</evidence>
<dbReference type="OrthoDB" id="9766758at2"/>